<evidence type="ECO:0000313" key="1">
    <source>
        <dbReference type="EMBL" id="CAH0053858.1"/>
    </source>
</evidence>
<protein>
    <submittedName>
        <fullName evidence="1">Uncharacterized protein</fullName>
    </submittedName>
</protein>
<evidence type="ECO:0000313" key="2">
    <source>
        <dbReference type="Proteomes" id="UP000775872"/>
    </source>
</evidence>
<reference evidence="1 2" key="2">
    <citation type="submission" date="2021-10" db="EMBL/GenBank/DDBJ databases">
        <authorList>
            <person name="Piombo E."/>
        </authorList>
    </citation>
    <scope>NUCLEOTIDE SEQUENCE [LARGE SCALE GENOMIC DNA]</scope>
</reference>
<organism evidence="1 2">
    <name type="scientific">Clonostachys solani</name>
    <dbReference type="NCBI Taxonomy" id="160281"/>
    <lineage>
        <taxon>Eukaryota</taxon>
        <taxon>Fungi</taxon>
        <taxon>Dikarya</taxon>
        <taxon>Ascomycota</taxon>
        <taxon>Pezizomycotina</taxon>
        <taxon>Sordariomycetes</taxon>
        <taxon>Hypocreomycetidae</taxon>
        <taxon>Hypocreales</taxon>
        <taxon>Bionectriaceae</taxon>
        <taxon>Clonostachys</taxon>
    </lineage>
</organism>
<proteinExistence type="predicted"/>
<dbReference type="Proteomes" id="UP000775872">
    <property type="component" value="Unassembled WGS sequence"/>
</dbReference>
<reference evidence="2" key="1">
    <citation type="submission" date="2019-06" db="EMBL/GenBank/DDBJ databases">
        <authorList>
            <person name="Broberg M."/>
        </authorList>
    </citation>
    <scope>NUCLEOTIDE SEQUENCE [LARGE SCALE GENOMIC DNA]</scope>
</reference>
<name>A0A9P0ENI1_9HYPO</name>
<dbReference type="Pfam" id="PF12224">
    <property type="entry name" value="Amidoligase_2"/>
    <property type="match status" value="1"/>
</dbReference>
<sequence>MTMDKIRFGVEFEMVVRPKEEVIPLLVEYFGFDLTEHEDVVPKAAWRFTNRDSVLRFFRYYLQQGEQDGYANAGPEVGNYTAWSVVDDLSIKEEHFTYGIELVSPVFTSNIGPCLRDATGDWQYELVKLWAKIENYFDIVTVSSHHCGTHIHQPYAMPNFQVRPEPTMDGLKEAPLEDLVESMMPRREDFGENGVIAAANTDIQILTFRRFFSQSFTMAPSKPGTYTESVEVRDSANGVPHEAGIKKPKAKAKAKSLPLEADLVAKVAKNTKGETVPVSEGSEQFFLNKRDNLLALGLAKERDFRALEKAYLAEEERILAAADKCDEQAKEAKEANAPLGEKNFLVSNEPFSCSSFRITTTSLYSNYGPTPVVVHKPSRDCVMKVDALFPLLNYHLYDGPFQSPILSLAVLAVNSATSIGIWYKLRRYPGYMSALAKFALIIASEKAQLSPPIRSGAGERRLFSGKELTLNQLLDQTLRGVTYRTEDALHDIPMAVVHRWQGASFTNMPA</sequence>
<dbReference type="EMBL" id="CABFOC020000045">
    <property type="protein sequence ID" value="CAH0053858.1"/>
    <property type="molecule type" value="Genomic_DNA"/>
</dbReference>
<keyword evidence="2" id="KW-1185">Reference proteome</keyword>
<accession>A0A9P0ENI1</accession>
<dbReference type="OrthoDB" id="5300045at2759"/>
<dbReference type="AlphaFoldDB" id="A0A9P0ENI1"/>
<gene>
    <name evidence="1" type="ORF">CSOL1703_00005738</name>
</gene>
<dbReference type="InterPro" id="IPR022025">
    <property type="entry name" value="Amidoligase_2"/>
</dbReference>
<comment type="caution">
    <text evidence="1">The sequence shown here is derived from an EMBL/GenBank/DDBJ whole genome shotgun (WGS) entry which is preliminary data.</text>
</comment>